<sequence>MRILHIGKFYPPAPGGIETFTAILANAQADAGDEVVVLAHALRRQWHSSERRDGTICIHETGRWGQLAYAPLSPAFPWQLQRCIARLRPQVLHIHVPNTSAFAALLVPAARRLPWLVHWHADIPLDSASRALRLAYPFYRPFEQALLRRADLVVATSAAYRDASQALAPWREKTRIVPLALTEAPATAAADGAALWPAGKRRLLAVGRLSYYKGFDVLLQSLAELPDCALLLIGGGECESALRAQIERLGLAQRVQMTGQAEQSLLEQAYAQAEIFCLPSLDRAEAFGMVLLEAMRAGLPCVASAIAGSGVTEVVVDGQTGCLVPPGDAVALAQALRQLADTPELAQTWGSAGAARWYANYRPAAVSAQFRSLYAQASEIRAAADQAG</sequence>
<dbReference type="Proteomes" id="UP000295293">
    <property type="component" value="Unassembled WGS sequence"/>
</dbReference>
<dbReference type="SUPFAM" id="SSF53756">
    <property type="entry name" value="UDP-Glycosyltransferase/glycogen phosphorylase"/>
    <property type="match status" value="1"/>
</dbReference>
<keyword evidence="3" id="KW-0808">Transferase</keyword>
<evidence type="ECO:0000313" key="4">
    <source>
        <dbReference type="Proteomes" id="UP000295293"/>
    </source>
</evidence>
<dbReference type="PANTHER" id="PTHR45947:SF3">
    <property type="entry name" value="SULFOQUINOVOSYL TRANSFERASE SQD2"/>
    <property type="match status" value="1"/>
</dbReference>
<accession>A0A4R6YWQ0</accession>
<dbReference type="RefSeq" id="WP_133819167.1">
    <property type="nucleotide sequence ID" value="NZ_SNZH01000007.1"/>
</dbReference>
<dbReference type="GO" id="GO:0016758">
    <property type="term" value="F:hexosyltransferase activity"/>
    <property type="evidence" value="ECO:0007669"/>
    <property type="project" value="TreeGrafter"/>
</dbReference>
<feature type="domain" description="Glycosyltransferase subfamily 4-like N-terminal" evidence="2">
    <location>
        <begin position="15"/>
        <end position="179"/>
    </location>
</feature>
<dbReference type="EMBL" id="SNZH01000007">
    <property type="protein sequence ID" value="TDR43263.1"/>
    <property type="molecule type" value="Genomic_DNA"/>
</dbReference>
<dbReference type="Pfam" id="PF00534">
    <property type="entry name" value="Glycos_transf_1"/>
    <property type="match status" value="1"/>
</dbReference>
<dbReference type="InterPro" id="IPR050194">
    <property type="entry name" value="Glycosyltransferase_grp1"/>
</dbReference>
<gene>
    <name evidence="3" type="ORF">DFR29_107276</name>
</gene>
<dbReference type="OrthoDB" id="6194329at2"/>
<evidence type="ECO:0000259" key="2">
    <source>
        <dbReference type="Pfam" id="PF13579"/>
    </source>
</evidence>
<dbReference type="InterPro" id="IPR001296">
    <property type="entry name" value="Glyco_trans_1"/>
</dbReference>
<protein>
    <submittedName>
        <fullName evidence="3">Rhamnosyl/mannosyltransferase</fullName>
    </submittedName>
</protein>
<feature type="domain" description="Glycosyl transferase family 1" evidence="1">
    <location>
        <begin position="196"/>
        <end position="354"/>
    </location>
</feature>
<dbReference type="Pfam" id="PF13579">
    <property type="entry name" value="Glyco_trans_4_4"/>
    <property type="match status" value="1"/>
</dbReference>
<comment type="caution">
    <text evidence="3">The sequence shown here is derived from an EMBL/GenBank/DDBJ whole genome shotgun (WGS) entry which is preliminary data.</text>
</comment>
<organism evidence="3 4">
    <name type="scientific">Tahibacter aquaticus</name>
    <dbReference type="NCBI Taxonomy" id="520092"/>
    <lineage>
        <taxon>Bacteria</taxon>
        <taxon>Pseudomonadati</taxon>
        <taxon>Pseudomonadota</taxon>
        <taxon>Gammaproteobacteria</taxon>
        <taxon>Lysobacterales</taxon>
        <taxon>Rhodanobacteraceae</taxon>
        <taxon>Tahibacter</taxon>
    </lineage>
</organism>
<dbReference type="AlphaFoldDB" id="A0A4R6YWQ0"/>
<keyword evidence="3" id="KW-0328">Glycosyltransferase</keyword>
<dbReference type="Gene3D" id="3.40.50.2000">
    <property type="entry name" value="Glycogen Phosphorylase B"/>
    <property type="match status" value="2"/>
</dbReference>
<evidence type="ECO:0000259" key="1">
    <source>
        <dbReference type="Pfam" id="PF00534"/>
    </source>
</evidence>
<keyword evidence="4" id="KW-1185">Reference proteome</keyword>
<evidence type="ECO:0000313" key="3">
    <source>
        <dbReference type="EMBL" id="TDR43263.1"/>
    </source>
</evidence>
<proteinExistence type="predicted"/>
<dbReference type="InterPro" id="IPR028098">
    <property type="entry name" value="Glyco_trans_4-like_N"/>
</dbReference>
<name>A0A4R6YWQ0_9GAMM</name>
<reference evidence="3 4" key="1">
    <citation type="submission" date="2019-03" db="EMBL/GenBank/DDBJ databases">
        <title>Genomic Encyclopedia of Type Strains, Phase IV (KMG-IV): sequencing the most valuable type-strain genomes for metagenomic binning, comparative biology and taxonomic classification.</title>
        <authorList>
            <person name="Goeker M."/>
        </authorList>
    </citation>
    <scope>NUCLEOTIDE SEQUENCE [LARGE SCALE GENOMIC DNA]</scope>
    <source>
        <strain evidence="3 4">DSM 21667</strain>
    </source>
</reference>
<dbReference type="PANTHER" id="PTHR45947">
    <property type="entry name" value="SULFOQUINOVOSYL TRANSFERASE SQD2"/>
    <property type="match status" value="1"/>
</dbReference>